<evidence type="ECO:0000313" key="2">
    <source>
        <dbReference type="EMBL" id="GAI78301.1"/>
    </source>
</evidence>
<organism evidence="2">
    <name type="scientific">marine sediment metagenome</name>
    <dbReference type="NCBI Taxonomy" id="412755"/>
    <lineage>
        <taxon>unclassified sequences</taxon>
        <taxon>metagenomes</taxon>
        <taxon>ecological metagenomes</taxon>
    </lineage>
</organism>
<reference evidence="2" key="1">
    <citation type="journal article" date="2014" name="Front. Microbiol.">
        <title>High frequency of phylogenetically diverse reductive dehalogenase-homologous genes in deep subseafloor sedimentary metagenomes.</title>
        <authorList>
            <person name="Kawai M."/>
            <person name="Futagami T."/>
            <person name="Toyoda A."/>
            <person name="Takaki Y."/>
            <person name="Nishi S."/>
            <person name="Hori S."/>
            <person name="Arai W."/>
            <person name="Tsubouchi T."/>
            <person name="Morono Y."/>
            <person name="Uchiyama I."/>
            <person name="Ito T."/>
            <person name="Fujiyama A."/>
            <person name="Inagaki F."/>
            <person name="Takami H."/>
        </authorList>
    </citation>
    <scope>NUCLEOTIDE SEQUENCE</scope>
    <source>
        <strain evidence="2">Expedition CK06-06</strain>
    </source>
</reference>
<dbReference type="PANTHER" id="PTHR48079:SF6">
    <property type="entry name" value="NAD(P)-BINDING DOMAIN-CONTAINING PROTEIN-RELATED"/>
    <property type="match status" value="1"/>
</dbReference>
<dbReference type="Gene3D" id="3.40.50.720">
    <property type="entry name" value="NAD(P)-binding Rossmann-like Domain"/>
    <property type="match status" value="1"/>
</dbReference>
<dbReference type="EMBL" id="BARW01013291">
    <property type="protein sequence ID" value="GAI78301.1"/>
    <property type="molecule type" value="Genomic_DNA"/>
</dbReference>
<dbReference type="InterPro" id="IPR036291">
    <property type="entry name" value="NAD(P)-bd_dom_sf"/>
</dbReference>
<accession>X1SGM3</accession>
<dbReference type="GO" id="GO:0005737">
    <property type="term" value="C:cytoplasm"/>
    <property type="evidence" value="ECO:0007669"/>
    <property type="project" value="TreeGrafter"/>
</dbReference>
<feature type="non-terminal residue" evidence="2">
    <location>
        <position position="155"/>
    </location>
</feature>
<sequence>GKVFVTGASGLIGSYAVKALYNSGYEVTALYRNVPASKKRYRWNIIETDLLESESTSILESIDTDVVVHCAAALPKQFGGEEARQAAEKNKQIDAKIINFCKDKDYNLIYTSGTSIYGVTGFPWEEESVVSPLGSYALAKFQTEQKIAELKNRSV</sequence>
<dbReference type="PANTHER" id="PTHR48079">
    <property type="entry name" value="PROTEIN YEEZ"/>
    <property type="match status" value="1"/>
</dbReference>
<dbReference type="GO" id="GO:0004029">
    <property type="term" value="F:aldehyde dehydrogenase (NAD+) activity"/>
    <property type="evidence" value="ECO:0007669"/>
    <property type="project" value="TreeGrafter"/>
</dbReference>
<dbReference type="AlphaFoldDB" id="X1SGM3"/>
<comment type="caution">
    <text evidence="2">The sequence shown here is derived from an EMBL/GenBank/DDBJ whole genome shotgun (WGS) entry which is preliminary data.</text>
</comment>
<dbReference type="Pfam" id="PF01370">
    <property type="entry name" value="Epimerase"/>
    <property type="match status" value="1"/>
</dbReference>
<dbReference type="InterPro" id="IPR051783">
    <property type="entry name" value="NAD(P)-dependent_oxidoreduct"/>
</dbReference>
<feature type="non-terminal residue" evidence="2">
    <location>
        <position position="1"/>
    </location>
</feature>
<gene>
    <name evidence="2" type="ORF">S12H4_24468</name>
</gene>
<protein>
    <recommendedName>
        <fullName evidence="1">NAD-dependent epimerase/dehydratase domain-containing protein</fullName>
    </recommendedName>
</protein>
<evidence type="ECO:0000259" key="1">
    <source>
        <dbReference type="Pfam" id="PF01370"/>
    </source>
</evidence>
<name>X1SGM3_9ZZZZ</name>
<proteinExistence type="predicted"/>
<dbReference type="InterPro" id="IPR001509">
    <property type="entry name" value="Epimerase_deHydtase"/>
</dbReference>
<feature type="domain" description="NAD-dependent epimerase/dehydratase" evidence="1">
    <location>
        <begin position="3"/>
        <end position="147"/>
    </location>
</feature>
<dbReference type="SUPFAM" id="SSF51735">
    <property type="entry name" value="NAD(P)-binding Rossmann-fold domains"/>
    <property type="match status" value="1"/>
</dbReference>